<feature type="compositionally biased region" description="Polar residues" evidence="4">
    <location>
        <begin position="163"/>
        <end position="179"/>
    </location>
</feature>
<proteinExistence type="inferred from homology"/>
<keyword evidence="5" id="KW-0812">Transmembrane</keyword>
<dbReference type="InterPro" id="IPR029190">
    <property type="entry name" value="Rrp14/SURF6_C"/>
</dbReference>
<feature type="compositionally biased region" description="Polar residues" evidence="4">
    <location>
        <begin position="145"/>
        <end position="154"/>
    </location>
</feature>
<dbReference type="PANTHER" id="PTHR14369:SF0">
    <property type="entry name" value="SURFEIT LOCUS PROTEIN 6"/>
    <property type="match status" value="1"/>
</dbReference>
<dbReference type="GO" id="GO:0003723">
    <property type="term" value="F:RNA binding"/>
    <property type="evidence" value="ECO:0007669"/>
    <property type="project" value="TreeGrafter"/>
</dbReference>
<dbReference type="STRING" id="6280.A0A0N4TJ90"/>
<name>A0A0N4TJ90_BRUPA</name>
<keyword evidence="8" id="KW-1185">Reference proteome</keyword>
<feature type="compositionally biased region" description="Polar residues" evidence="4">
    <location>
        <begin position="238"/>
        <end position="247"/>
    </location>
</feature>
<dbReference type="GO" id="GO:0003677">
    <property type="term" value="F:DNA binding"/>
    <property type="evidence" value="ECO:0007669"/>
    <property type="project" value="TreeGrafter"/>
</dbReference>
<accession>A0A0N4TJ90</accession>
<evidence type="ECO:0000259" key="6">
    <source>
        <dbReference type="Pfam" id="PF04935"/>
    </source>
</evidence>
<sequence>MLLKEDREKLLEKCIQIDKIIKRNINLIPIGNWHFDDETTEELRKQKHRIVDEQLTGEQKQKLSKASKQRIAREIGVNCRTISDVLDWMAKNHGNTKPVKPVTIPKVKDRKKNKDIKPVINNSVDSQPLDTNGSTKPLARELNGSLVNETTSANNERKRIHDSSMSNTENNSFLGTISTVAPPDALEGRKLALKKLQEKLEQFKAKRRGNMTAYQYEEKRKLKRRMSKLKMKERRTVAKQQIKNSKLPSDETVPNKRPKLGTESKVGEMEEKDDKLIFSKFDFIVRDEKQRKTKKDKRDKFTGKDYKRLLVKAEKREEKLEKVRSKNPEKALRIEKNIQWKKALSRAEGQKVKDNPELLKKSLKRKEKLKESRRKKWGNRVKHTLQMQARKQEKRSANIQALLTMVMKSAFAYLLLILTINKVTCYDTFIPDFNKLKHGMLQAEKVNLRRFKRASNDYRGYSESHFYGIQTKLNNQFAEFIMQAVTFAANVQRNRAFYYDTAKICKFLRHRIIGLHFFIYTIAVVIPSIFGIIMATFVWRSLVRQIDGIVMAPPDGVDLPPLSNKPPGFYVPLHRRPIIYLQLAKEKCFGKKGVYVNFYDNSYHNLKFLA</sequence>
<feature type="transmembrane region" description="Helical" evidence="5">
    <location>
        <begin position="517"/>
        <end position="539"/>
    </location>
</feature>
<dbReference type="Pfam" id="PF04935">
    <property type="entry name" value="SURF6"/>
    <property type="match status" value="1"/>
</dbReference>
<evidence type="ECO:0000256" key="1">
    <source>
        <dbReference type="ARBA" id="ARBA00004123"/>
    </source>
</evidence>
<evidence type="ECO:0000313" key="9">
    <source>
        <dbReference type="WBParaSite" id="BPAG_0000835701-mRNA-1"/>
    </source>
</evidence>
<keyword evidence="5" id="KW-1133">Transmembrane helix</keyword>
<evidence type="ECO:0000313" key="8">
    <source>
        <dbReference type="Proteomes" id="UP000278627"/>
    </source>
</evidence>
<evidence type="ECO:0000313" key="7">
    <source>
        <dbReference type="EMBL" id="VDN89505.1"/>
    </source>
</evidence>
<dbReference type="GO" id="GO:0042274">
    <property type="term" value="P:ribosomal small subunit biogenesis"/>
    <property type="evidence" value="ECO:0007669"/>
    <property type="project" value="TreeGrafter"/>
</dbReference>
<gene>
    <name evidence="7" type="ORF">BPAG_LOCUS8319</name>
</gene>
<dbReference type="GO" id="GO:0042273">
    <property type="term" value="P:ribosomal large subunit biogenesis"/>
    <property type="evidence" value="ECO:0007669"/>
    <property type="project" value="TreeGrafter"/>
</dbReference>
<dbReference type="AlphaFoldDB" id="A0A0N4TJ90"/>
<feature type="compositionally biased region" description="Basic residues" evidence="4">
    <location>
        <begin position="221"/>
        <end position="233"/>
    </location>
</feature>
<comment type="similarity">
    <text evidence="2">Belongs to the SURF6 family.</text>
</comment>
<dbReference type="InterPro" id="IPR007019">
    <property type="entry name" value="SURF6"/>
</dbReference>
<comment type="subcellular location">
    <subcellularLocation>
        <location evidence="1">Nucleus</location>
    </subcellularLocation>
</comment>
<reference evidence="7 8" key="2">
    <citation type="submission" date="2018-11" db="EMBL/GenBank/DDBJ databases">
        <authorList>
            <consortium name="Pathogen Informatics"/>
        </authorList>
    </citation>
    <scope>NUCLEOTIDE SEQUENCE [LARGE SCALE GENOMIC DNA]</scope>
</reference>
<evidence type="ECO:0000256" key="2">
    <source>
        <dbReference type="ARBA" id="ARBA00005904"/>
    </source>
</evidence>
<evidence type="ECO:0000256" key="5">
    <source>
        <dbReference type="SAM" id="Phobius"/>
    </source>
</evidence>
<evidence type="ECO:0000256" key="3">
    <source>
        <dbReference type="ARBA" id="ARBA00023242"/>
    </source>
</evidence>
<reference evidence="9" key="1">
    <citation type="submission" date="2017-02" db="UniProtKB">
        <authorList>
            <consortium name="WormBaseParasite"/>
        </authorList>
    </citation>
    <scope>IDENTIFICATION</scope>
</reference>
<keyword evidence="5" id="KW-0472">Membrane</keyword>
<dbReference type="WBParaSite" id="BPAG_0000835701-mRNA-1">
    <property type="protein sequence ID" value="BPAG_0000835701-mRNA-1"/>
    <property type="gene ID" value="BPAG_0000835701"/>
</dbReference>
<organism evidence="9">
    <name type="scientific">Brugia pahangi</name>
    <name type="common">Filarial nematode worm</name>
    <dbReference type="NCBI Taxonomy" id="6280"/>
    <lineage>
        <taxon>Eukaryota</taxon>
        <taxon>Metazoa</taxon>
        <taxon>Ecdysozoa</taxon>
        <taxon>Nematoda</taxon>
        <taxon>Chromadorea</taxon>
        <taxon>Rhabditida</taxon>
        <taxon>Spirurina</taxon>
        <taxon>Spiruromorpha</taxon>
        <taxon>Filarioidea</taxon>
        <taxon>Onchocercidae</taxon>
        <taxon>Brugia</taxon>
    </lineage>
</organism>
<dbReference type="GO" id="GO:0005730">
    <property type="term" value="C:nucleolus"/>
    <property type="evidence" value="ECO:0007669"/>
    <property type="project" value="TreeGrafter"/>
</dbReference>
<dbReference type="Proteomes" id="UP000278627">
    <property type="component" value="Unassembled WGS sequence"/>
</dbReference>
<feature type="domain" description="Ribosomal RNA-processing protein 14/surfeit locus protein 6 C-terminal" evidence="6">
    <location>
        <begin position="217"/>
        <end position="401"/>
    </location>
</feature>
<feature type="region of interest" description="Disordered" evidence="4">
    <location>
        <begin position="220"/>
        <end position="268"/>
    </location>
</feature>
<dbReference type="EMBL" id="UZAD01013133">
    <property type="protein sequence ID" value="VDN89505.1"/>
    <property type="molecule type" value="Genomic_DNA"/>
</dbReference>
<feature type="region of interest" description="Disordered" evidence="4">
    <location>
        <begin position="107"/>
        <end position="180"/>
    </location>
</feature>
<evidence type="ECO:0000256" key="4">
    <source>
        <dbReference type="SAM" id="MobiDB-lite"/>
    </source>
</evidence>
<feature type="compositionally biased region" description="Polar residues" evidence="4">
    <location>
        <begin position="120"/>
        <end position="135"/>
    </location>
</feature>
<protein>
    <submittedName>
        <fullName evidence="9">SURF6 domain-containing protein</fullName>
    </submittedName>
</protein>
<keyword evidence="3" id="KW-0539">Nucleus</keyword>
<dbReference type="PANTHER" id="PTHR14369">
    <property type="entry name" value="SURFEIT LOCUS PROTEIN 6"/>
    <property type="match status" value="1"/>
</dbReference>